<protein>
    <recommendedName>
        <fullName evidence="3">Zinc finger CHC2-type domain-containing protein</fullName>
    </recommendedName>
</protein>
<reference evidence="1 2" key="1">
    <citation type="submission" date="2018-09" db="EMBL/GenBank/DDBJ databases">
        <authorList>
            <person name="Zhu H."/>
        </authorList>
    </citation>
    <scope>NUCLEOTIDE SEQUENCE [LARGE SCALE GENOMIC DNA]</scope>
    <source>
        <strain evidence="1 2">K2W22B-5</strain>
    </source>
</reference>
<dbReference type="GO" id="GO:0008270">
    <property type="term" value="F:zinc ion binding"/>
    <property type="evidence" value="ECO:0007669"/>
    <property type="project" value="InterPro"/>
</dbReference>
<keyword evidence="2" id="KW-1185">Reference proteome</keyword>
<evidence type="ECO:0008006" key="3">
    <source>
        <dbReference type="Google" id="ProtNLM"/>
    </source>
</evidence>
<dbReference type="AlphaFoldDB" id="A0A418VXP1"/>
<proteinExistence type="predicted"/>
<evidence type="ECO:0000313" key="2">
    <source>
        <dbReference type="Proteomes" id="UP000283458"/>
    </source>
</evidence>
<dbReference type="Proteomes" id="UP000283458">
    <property type="component" value="Unassembled WGS sequence"/>
</dbReference>
<dbReference type="EMBL" id="QYUL01000002">
    <property type="protein sequence ID" value="RJF81875.1"/>
    <property type="molecule type" value="Genomic_DNA"/>
</dbReference>
<dbReference type="GO" id="GO:0003677">
    <property type="term" value="F:DNA binding"/>
    <property type="evidence" value="ECO:0007669"/>
    <property type="project" value="InterPro"/>
</dbReference>
<dbReference type="OrthoDB" id="9811157at2"/>
<dbReference type="Gene3D" id="3.90.580.10">
    <property type="entry name" value="Zinc finger, CHC2-type domain"/>
    <property type="match status" value="1"/>
</dbReference>
<accession>A0A418VXP1</accession>
<gene>
    <name evidence="1" type="ORF">D3877_17410</name>
</gene>
<dbReference type="InterPro" id="IPR036977">
    <property type="entry name" value="DNA_primase_Znf_CHC2"/>
</dbReference>
<name>A0A418VXP1_9PROT</name>
<sequence>MHDTRLDFDRINRAALAVLPALLARWLPGGKREGHEYVVVNPRRADRRPGSFRINTDTGRWADFATDDTGGDVVSLAAYLGGITQVEAARRLCDMLGVR</sequence>
<dbReference type="RefSeq" id="WP_119831958.1">
    <property type="nucleotide sequence ID" value="NZ_QYUL01000002.1"/>
</dbReference>
<comment type="caution">
    <text evidence="1">The sequence shown here is derived from an EMBL/GenBank/DDBJ whole genome shotgun (WGS) entry which is preliminary data.</text>
</comment>
<dbReference type="SUPFAM" id="SSF57783">
    <property type="entry name" value="Zinc beta-ribbon"/>
    <property type="match status" value="1"/>
</dbReference>
<evidence type="ECO:0000313" key="1">
    <source>
        <dbReference type="EMBL" id="RJF81875.1"/>
    </source>
</evidence>
<organism evidence="1 2">
    <name type="scientific">Azospirillum cavernae</name>
    <dbReference type="NCBI Taxonomy" id="2320860"/>
    <lineage>
        <taxon>Bacteria</taxon>
        <taxon>Pseudomonadati</taxon>
        <taxon>Pseudomonadota</taxon>
        <taxon>Alphaproteobacteria</taxon>
        <taxon>Rhodospirillales</taxon>
        <taxon>Azospirillaceae</taxon>
        <taxon>Azospirillum</taxon>
    </lineage>
</organism>
<dbReference type="GO" id="GO:0006260">
    <property type="term" value="P:DNA replication"/>
    <property type="evidence" value="ECO:0007669"/>
    <property type="project" value="InterPro"/>
</dbReference>